<dbReference type="InterPro" id="IPR013346">
    <property type="entry name" value="NrdE_NrdA_C"/>
</dbReference>
<dbReference type="EC" id="1.17.4.1" evidence="2"/>
<evidence type="ECO:0000256" key="4">
    <source>
        <dbReference type="ARBA" id="ARBA00022741"/>
    </source>
</evidence>
<evidence type="ECO:0000256" key="5">
    <source>
        <dbReference type="ARBA" id="ARBA00022840"/>
    </source>
</evidence>
<feature type="domain" description="ATP-cone" evidence="9">
    <location>
        <begin position="24"/>
        <end position="112"/>
    </location>
</feature>
<dbReference type="GO" id="GO:0005971">
    <property type="term" value="C:ribonucleoside-diphosphate reductase complex"/>
    <property type="evidence" value="ECO:0007669"/>
    <property type="project" value="TreeGrafter"/>
</dbReference>
<dbReference type="SUPFAM" id="SSF48168">
    <property type="entry name" value="R1 subunit of ribonucleotide reductase, N-terminal domain"/>
    <property type="match status" value="1"/>
</dbReference>
<keyword evidence="5" id="KW-0067">ATP-binding</keyword>
<evidence type="ECO:0000313" key="10">
    <source>
        <dbReference type="EMBL" id="QHT24995.1"/>
    </source>
</evidence>
<dbReference type="Gene3D" id="3.20.70.20">
    <property type="match status" value="1"/>
</dbReference>
<dbReference type="AlphaFoldDB" id="A0A6C0EC88"/>
<feature type="region of interest" description="Disordered" evidence="8">
    <location>
        <begin position="831"/>
        <end position="850"/>
    </location>
</feature>
<dbReference type="GO" id="GO:0009263">
    <property type="term" value="P:deoxyribonucleotide biosynthetic process"/>
    <property type="evidence" value="ECO:0007669"/>
    <property type="project" value="UniProtKB-KW"/>
</dbReference>
<evidence type="ECO:0000259" key="9">
    <source>
        <dbReference type="PROSITE" id="PS51161"/>
    </source>
</evidence>
<keyword evidence="7" id="KW-0215">Deoxyribonucleotide synthesis</keyword>
<dbReference type="PANTHER" id="PTHR11573:SF6">
    <property type="entry name" value="RIBONUCLEOSIDE-DIPHOSPHATE REDUCTASE LARGE SUBUNIT"/>
    <property type="match status" value="1"/>
</dbReference>
<dbReference type="GO" id="GO:0005524">
    <property type="term" value="F:ATP binding"/>
    <property type="evidence" value="ECO:0007669"/>
    <property type="project" value="UniProtKB-KW"/>
</dbReference>
<dbReference type="Pfam" id="PF00317">
    <property type="entry name" value="Ribonuc_red_lgN"/>
    <property type="match status" value="1"/>
</dbReference>
<organism evidence="10">
    <name type="scientific">viral metagenome</name>
    <dbReference type="NCBI Taxonomy" id="1070528"/>
    <lineage>
        <taxon>unclassified sequences</taxon>
        <taxon>metagenomes</taxon>
        <taxon>organismal metagenomes</taxon>
    </lineage>
</organism>
<protein>
    <recommendedName>
        <fullName evidence="2">ribonucleoside-diphosphate reductase</fullName>
        <ecNumber evidence="2">1.17.4.1</ecNumber>
    </recommendedName>
</protein>
<sequence>MSEEPLKTFLDNVSEDEMSPENEMYVTKRDGTLERVDFGKVSKRIRVLSKGLKVNADMVSQKIMDQICANITTSRLDELGAQICANLTTKHYDYQTLAGRIIISNHQKNTSPSFSETINTLYNNKNALGEHCPIINDEVHNIIQKHKNKLNSVIKYERDYLLEYFGFMTLFRSYLMKIDGKVIERPQDMYLRVAVAIHRNDFKDAIKTYDLMSEGYFTHATPTLYNMGTPLEQGSSCFLLAMESDSIEGIYNTLKDCALISKTAGGIGLNIHNIRSEGSPIYGTNGVSNGIIPMLKVFNSTAEYVDQGGGKRKGSFAIYLEPWHADIFGFLDLKKPQGSEDLRARDLFYALWIPNLFMERVQQNGQWTLMSPDRCPGLSDVWGPKFEELYLKYESEGRGKETIPAQKLWTRIIESQEETGGPYILFKDHANAKSNQQNLGTIKSSNLCTEIIEYTSKDEIAVCNLASIGLPKFVDKKTRLFDFDKLEEVTRVIVKNLNKIIDLNYYPIEKCRRSNKRHRPIGIGVQGLADVYALMKYPFDSKEASELNIKIFERIYYAALMASVEIAKKREKLMIRFKELSKRLKKDMTPLEKKEHKELEDILKPIPEELARETFLGAYCTFEGSPAHQGKLQYDLWNEEPTPEMKDKFNKLKTDIATYGMRNSLLLAPMPTASTSQILGNNEACEPYTSLLYKRRTLAGEFIVINKHLVSDLIDLELWSDALKEEIIAADGSIQNIDSIPKNIKDLYKTAWDMSPKVIIDQAADRGRYICQSQSMNLWVTDLDHSKITSMYFYGWKRGLKTGQYYMRTQRQVNAKKITINPNLTNKSVRGLARRAHKSDVTEESSSVPQCKIDDPECKSCGS</sequence>
<keyword evidence="3" id="KW-0021">Allosteric enzyme</keyword>
<keyword evidence="6" id="KW-0560">Oxidoreductase</keyword>
<dbReference type="UniPathway" id="UPA00326"/>
<proteinExistence type="inferred from homology"/>
<name>A0A6C0EC88_9ZZZZ</name>
<dbReference type="GO" id="GO:0004748">
    <property type="term" value="F:ribonucleoside-diphosphate reductase activity, thioredoxin disulfide as acceptor"/>
    <property type="evidence" value="ECO:0007669"/>
    <property type="project" value="UniProtKB-EC"/>
</dbReference>
<dbReference type="SUPFAM" id="SSF51998">
    <property type="entry name" value="PFL-like glycyl radical enzymes"/>
    <property type="match status" value="2"/>
</dbReference>
<evidence type="ECO:0000256" key="2">
    <source>
        <dbReference type="ARBA" id="ARBA00012274"/>
    </source>
</evidence>
<dbReference type="NCBIfam" id="TIGR02506">
    <property type="entry name" value="NrdE_NrdA"/>
    <property type="match status" value="1"/>
</dbReference>
<dbReference type="PANTHER" id="PTHR11573">
    <property type="entry name" value="RIBONUCLEOSIDE-DIPHOSPHATE REDUCTASE LARGE CHAIN"/>
    <property type="match status" value="1"/>
</dbReference>
<reference evidence="10" key="1">
    <citation type="journal article" date="2020" name="Nature">
        <title>Giant virus diversity and host interactions through global metagenomics.</title>
        <authorList>
            <person name="Schulz F."/>
            <person name="Roux S."/>
            <person name="Paez-Espino D."/>
            <person name="Jungbluth S."/>
            <person name="Walsh D.A."/>
            <person name="Denef V.J."/>
            <person name="McMahon K.D."/>
            <person name="Konstantinidis K.T."/>
            <person name="Eloe-Fadrosh E.A."/>
            <person name="Kyrpides N.C."/>
            <person name="Woyke T."/>
        </authorList>
    </citation>
    <scope>NUCLEOTIDE SEQUENCE</scope>
    <source>
        <strain evidence="10">GVMAG-M-3300023179-150</strain>
    </source>
</reference>
<evidence type="ECO:0000256" key="8">
    <source>
        <dbReference type="SAM" id="MobiDB-lite"/>
    </source>
</evidence>
<comment type="similarity">
    <text evidence="1">Belongs to the ribonucleoside diphosphate reductase large chain family.</text>
</comment>
<dbReference type="CDD" id="cd01679">
    <property type="entry name" value="RNR_I"/>
    <property type="match status" value="1"/>
</dbReference>
<dbReference type="PRINTS" id="PR01183">
    <property type="entry name" value="RIBORDTASEM1"/>
</dbReference>
<evidence type="ECO:0000256" key="3">
    <source>
        <dbReference type="ARBA" id="ARBA00022533"/>
    </source>
</evidence>
<evidence type="ECO:0000256" key="7">
    <source>
        <dbReference type="ARBA" id="ARBA00023116"/>
    </source>
</evidence>
<dbReference type="PROSITE" id="PS51161">
    <property type="entry name" value="ATP_CONE"/>
    <property type="match status" value="1"/>
</dbReference>
<dbReference type="InterPro" id="IPR005144">
    <property type="entry name" value="ATP-cone_dom"/>
</dbReference>
<evidence type="ECO:0000256" key="6">
    <source>
        <dbReference type="ARBA" id="ARBA00023002"/>
    </source>
</evidence>
<dbReference type="InterPro" id="IPR039718">
    <property type="entry name" value="Rrm1"/>
</dbReference>
<keyword evidence="4" id="KW-0547">Nucleotide-binding</keyword>
<dbReference type="InterPro" id="IPR008926">
    <property type="entry name" value="RNR_R1-su_N"/>
</dbReference>
<dbReference type="Pfam" id="PF03477">
    <property type="entry name" value="ATP-cone"/>
    <property type="match status" value="1"/>
</dbReference>
<evidence type="ECO:0000256" key="1">
    <source>
        <dbReference type="ARBA" id="ARBA00010406"/>
    </source>
</evidence>
<dbReference type="InterPro" id="IPR013509">
    <property type="entry name" value="RNR_lsu_N"/>
</dbReference>
<dbReference type="InterPro" id="IPR000788">
    <property type="entry name" value="RNR_lg_C"/>
</dbReference>
<accession>A0A6C0EC88</accession>
<dbReference type="Pfam" id="PF02867">
    <property type="entry name" value="Ribonuc_red_lgC"/>
    <property type="match status" value="1"/>
</dbReference>
<dbReference type="EMBL" id="MN739753">
    <property type="protein sequence ID" value="QHT24995.1"/>
    <property type="molecule type" value="Genomic_DNA"/>
</dbReference>